<dbReference type="EMBL" id="JAAEDI010000003">
    <property type="protein sequence ID" value="MBR0648735.1"/>
    <property type="molecule type" value="Genomic_DNA"/>
</dbReference>
<organism evidence="1 2">
    <name type="scientific">Neoroseomonas terrae</name>
    <dbReference type="NCBI Taxonomy" id="424799"/>
    <lineage>
        <taxon>Bacteria</taxon>
        <taxon>Pseudomonadati</taxon>
        <taxon>Pseudomonadota</taxon>
        <taxon>Alphaproteobacteria</taxon>
        <taxon>Acetobacterales</taxon>
        <taxon>Acetobacteraceae</taxon>
        <taxon>Neoroseomonas</taxon>
    </lineage>
</organism>
<dbReference type="RefSeq" id="WP_211866115.1">
    <property type="nucleotide sequence ID" value="NZ_JAAEDI010000003.1"/>
</dbReference>
<reference evidence="2" key="1">
    <citation type="journal article" date="2021" name="Syst. Appl. Microbiol.">
        <title>Roseomonas hellenica sp. nov., isolated from roots of wild-growing Alkanna tinctoria.</title>
        <authorList>
            <person name="Rat A."/>
            <person name="Naranjo H.D."/>
            <person name="Lebbe L."/>
            <person name="Cnockaert M."/>
            <person name="Krigas N."/>
            <person name="Grigoriadou K."/>
            <person name="Maloupa E."/>
            <person name="Willems A."/>
        </authorList>
    </citation>
    <scope>NUCLEOTIDE SEQUENCE [LARGE SCALE GENOMIC DNA]</scope>
    <source>
        <strain evidence="2">LMG 31159</strain>
    </source>
</reference>
<protein>
    <submittedName>
        <fullName evidence="1">Uncharacterized protein</fullName>
    </submittedName>
</protein>
<evidence type="ECO:0000313" key="1">
    <source>
        <dbReference type="EMBL" id="MBR0648735.1"/>
    </source>
</evidence>
<keyword evidence="2" id="KW-1185">Reference proteome</keyword>
<comment type="caution">
    <text evidence="1">The sequence shown here is derived from an EMBL/GenBank/DDBJ whole genome shotgun (WGS) entry which is preliminary data.</text>
</comment>
<evidence type="ECO:0000313" key="2">
    <source>
        <dbReference type="Proteomes" id="UP000698752"/>
    </source>
</evidence>
<sequence>MSGNQISLPLREALLQWCFPERVEDVQEFEVYFLSQELATFGWPNLGGASNRGQPVPLEHISREEAQTHLDNAWRALLLNFRQLLERRRIYLWGVQSRPTRGQEPVHIAGHWAADFNFDVLANTIEMGDQRFVSVRATDVLPPTSDAPVLVAATQAAPTPNPFTVGIDGRIVLATADVGLLSCEVIAALLEEHARRVVEEHGIKLLGSGVVSLAPLVRRKFEHRVANGETMDRVGHEAQWLSDWAREVAPSYHRISQSTVESAIRVRYAELKPRSNSQI</sequence>
<accession>A0ABS5ECJ5</accession>
<proteinExistence type="predicted"/>
<gene>
    <name evidence="1" type="ORF">GXW78_03620</name>
</gene>
<dbReference type="Proteomes" id="UP000698752">
    <property type="component" value="Unassembled WGS sequence"/>
</dbReference>
<name>A0ABS5ECJ5_9PROT</name>